<dbReference type="GO" id="GO:0006890">
    <property type="term" value="P:retrograde vesicle-mediated transport, Golgi to endoplasmic reticulum"/>
    <property type="evidence" value="ECO:0007669"/>
    <property type="project" value="InterPro"/>
</dbReference>
<protein>
    <recommendedName>
        <fullName evidence="6">Sec39 domain-containing protein</fullName>
    </recommendedName>
</protein>
<feature type="region of interest" description="Disordered" evidence="5">
    <location>
        <begin position="948"/>
        <end position="973"/>
    </location>
</feature>
<keyword evidence="4" id="KW-0653">Protein transport</keyword>
<keyword evidence="3" id="KW-0256">Endoplasmic reticulum</keyword>
<evidence type="ECO:0000256" key="5">
    <source>
        <dbReference type="SAM" id="MobiDB-lite"/>
    </source>
</evidence>
<feature type="domain" description="Sec39" evidence="6">
    <location>
        <begin position="177"/>
        <end position="872"/>
    </location>
</feature>
<dbReference type="OrthoDB" id="27490at2759"/>
<dbReference type="HOGENOM" id="CLU_004262_0_0_1"/>
<keyword evidence="2" id="KW-0813">Transport</keyword>
<sequence>MSTNEPYTLWLKTEDRELTVDLVRDVLAAVDNDLWVAAACADRLVDDVVAQRALLELGISRTSSAVDRAKASLLQQPDSAGTFWTRETLNMYFTQVPEDAQLCQIRAILLERLDRLSSFVEVYKAVQVQEDDIADEWEDDPWANDLDNAPSVKSDNLSADLQIPLSEFLINDLVDVTCFLASHELYPAVRTLMTHHSPALWPFRFTVLNSIPTHSLPSDYSDLLPAYDIDQDTERSPSLMNWRTVIDWVESPEVGEALRDAQALPEVESAPDTMSEPMSACLGPQELTAWYRRRVDDIISSTGMLDIALATVQHGASLGVPDLDELGEDLSLLTRLVYHTSQPKEAHNAEDWTLGRWRSMDPAQVIQAYLAYSTSETVAADILHLVMPYLFVLEARAERTGQSDPNLATRFLYEYVLNAPLPIVAAIFEASKPTLPVSRRIVRNDEDIARLALACLYGSDSRDEWSTMGVIFECLPAWDIPLGTDHEVDEAHTTVASLGAFVTPSTMQPHCSAAVLFLFFKPLSLVALSRALDILDVHLECGEILSRWNVSVPLHWFLQSANDATEQRARANRMARRTGSSSDEMRRRTDWERLLEDMQKLRATSETGIKGAFGLLSGEEVSSIFLSGLLSSGLFDVAHAILLQPHSKLHLSAAVVESICLSVSREFYDNASSGNYKTGDMKLAYDCLAVPPPSERLARERDFIEATSRLSSFNISSRPGVQLSPLEIRLTEDRLSLVSRVLSSTADAYKHTEVILDLLYKLGYRGNAIAEVKTLAMLSDTALQAEDFTRAYETSKRMIETVSNFRAEASGGTIDPTVQEASEVCWVACYQLGRQLEFHDVAKKQELLGRALEFCPSDKLSDVLTSWRRLQKDDLDNRRDYLAHRSPTRQRSSASWKPTSSLQARLMDLHMPGNPFMNAEDAAVLAGKAFNRVASNFPFAAGGQRWLGSSASRARSDSRESSGPRLDGEDVSVQASRALQKGIGWLLGADDEG</sequence>
<dbReference type="AlphaFoldDB" id="A0A0C3EDA3"/>
<keyword evidence="8" id="KW-1185">Reference proteome</keyword>
<evidence type="ECO:0000256" key="2">
    <source>
        <dbReference type="ARBA" id="ARBA00022448"/>
    </source>
</evidence>
<evidence type="ECO:0000313" key="7">
    <source>
        <dbReference type="EMBL" id="KIM66314.1"/>
    </source>
</evidence>
<name>A0A0C3EDA3_9AGAM</name>
<organism evidence="7 8">
    <name type="scientific">Scleroderma citrinum Foug A</name>
    <dbReference type="NCBI Taxonomy" id="1036808"/>
    <lineage>
        <taxon>Eukaryota</taxon>
        <taxon>Fungi</taxon>
        <taxon>Dikarya</taxon>
        <taxon>Basidiomycota</taxon>
        <taxon>Agaricomycotina</taxon>
        <taxon>Agaricomycetes</taxon>
        <taxon>Agaricomycetidae</taxon>
        <taxon>Boletales</taxon>
        <taxon>Sclerodermatineae</taxon>
        <taxon>Sclerodermataceae</taxon>
        <taxon>Scleroderma</taxon>
    </lineage>
</organism>
<dbReference type="Proteomes" id="UP000053989">
    <property type="component" value="Unassembled WGS sequence"/>
</dbReference>
<dbReference type="InterPro" id="IPR013244">
    <property type="entry name" value="Sec39_domain"/>
</dbReference>
<dbReference type="GO" id="GO:0000149">
    <property type="term" value="F:SNARE binding"/>
    <property type="evidence" value="ECO:0007669"/>
    <property type="project" value="TreeGrafter"/>
</dbReference>
<accession>A0A0C3EDA3</accession>
<dbReference type="PANTHER" id="PTHR15922">
    <property type="entry name" value="NEUROBLASTOMA-AMPLIFIED SEQUENCE"/>
    <property type="match status" value="1"/>
</dbReference>
<evidence type="ECO:0000256" key="3">
    <source>
        <dbReference type="ARBA" id="ARBA00022824"/>
    </source>
</evidence>
<dbReference type="GO" id="GO:0070939">
    <property type="term" value="C:Dsl1/NZR complex"/>
    <property type="evidence" value="ECO:0007669"/>
    <property type="project" value="TreeGrafter"/>
</dbReference>
<proteinExistence type="predicted"/>
<reference evidence="7 8" key="1">
    <citation type="submission" date="2014-04" db="EMBL/GenBank/DDBJ databases">
        <authorList>
            <consortium name="DOE Joint Genome Institute"/>
            <person name="Kuo A."/>
            <person name="Kohler A."/>
            <person name="Nagy L.G."/>
            <person name="Floudas D."/>
            <person name="Copeland A."/>
            <person name="Barry K.W."/>
            <person name="Cichocki N."/>
            <person name="Veneault-Fourrey C."/>
            <person name="LaButti K."/>
            <person name="Lindquist E.A."/>
            <person name="Lipzen A."/>
            <person name="Lundell T."/>
            <person name="Morin E."/>
            <person name="Murat C."/>
            <person name="Sun H."/>
            <person name="Tunlid A."/>
            <person name="Henrissat B."/>
            <person name="Grigoriev I.V."/>
            <person name="Hibbett D.S."/>
            <person name="Martin F."/>
            <person name="Nordberg H.P."/>
            <person name="Cantor M.N."/>
            <person name="Hua S.X."/>
        </authorList>
    </citation>
    <scope>NUCLEOTIDE SEQUENCE [LARGE SCALE GENOMIC DNA]</scope>
    <source>
        <strain evidence="7 8">Foug A</strain>
    </source>
</reference>
<evidence type="ECO:0000256" key="1">
    <source>
        <dbReference type="ARBA" id="ARBA00004240"/>
    </source>
</evidence>
<dbReference type="EMBL" id="KN822018">
    <property type="protein sequence ID" value="KIM66314.1"/>
    <property type="molecule type" value="Genomic_DNA"/>
</dbReference>
<gene>
    <name evidence="7" type="ORF">SCLCIDRAFT_363862</name>
</gene>
<reference evidence="8" key="2">
    <citation type="submission" date="2015-01" db="EMBL/GenBank/DDBJ databases">
        <title>Evolutionary Origins and Diversification of the Mycorrhizal Mutualists.</title>
        <authorList>
            <consortium name="DOE Joint Genome Institute"/>
            <consortium name="Mycorrhizal Genomics Consortium"/>
            <person name="Kohler A."/>
            <person name="Kuo A."/>
            <person name="Nagy L.G."/>
            <person name="Floudas D."/>
            <person name="Copeland A."/>
            <person name="Barry K.W."/>
            <person name="Cichocki N."/>
            <person name="Veneault-Fourrey C."/>
            <person name="LaButti K."/>
            <person name="Lindquist E.A."/>
            <person name="Lipzen A."/>
            <person name="Lundell T."/>
            <person name="Morin E."/>
            <person name="Murat C."/>
            <person name="Riley R."/>
            <person name="Ohm R."/>
            <person name="Sun H."/>
            <person name="Tunlid A."/>
            <person name="Henrissat B."/>
            <person name="Grigoriev I.V."/>
            <person name="Hibbett D.S."/>
            <person name="Martin F."/>
        </authorList>
    </citation>
    <scope>NUCLEOTIDE SEQUENCE [LARGE SCALE GENOMIC DNA]</scope>
    <source>
        <strain evidence="8">Foug A</strain>
    </source>
</reference>
<evidence type="ECO:0000256" key="4">
    <source>
        <dbReference type="ARBA" id="ARBA00022927"/>
    </source>
</evidence>
<dbReference type="PANTHER" id="PTHR15922:SF2">
    <property type="entry name" value="NBAS SUBUNIT OF NRZ TETHERING COMPLEX"/>
    <property type="match status" value="1"/>
</dbReference>
<dbReference type="Pfam" id="PF08314">
    <property type="entry name" value="Sec39"/>
    <property type="match status" value="1"/>
</dbReference>
<evidence type="ECO:0000313" key="8">
    <source>
        <dbReference type="Proteomes" id="UP000053989"/>
    </source>
</evidence>
<dbReference type="InParanoid" id="A0A0C3EDA3"/>
<evidence type="ECO:0000259" key="6">
    <source>
        <dbReference type="Pfam" id="PF08314"/>
    </source>
</evidence>
<dbReference type="GO" id="GO:0015031">
    <property type="term" value="P:protein transport"/>
    <property type="evidence" value="ECO:0007669"/>
    <property type="project" value="UniProtKB-KW"/>
</dbReference>
<comment type="subcellular location">
    <subcellularLocation>
        <location evidence="1">Endoplasmic reticulum</location>
    </subcellularLocation>
</comment>
<feature type="compositionally biased region" description="Basic and acidic residues" evidence="5">
    <location>
        <begin position="954"/>
        <end position="968"/>
    </location>
</feature>
<dbReference type="STRING" id="1036808.A0A0C3EDA3"/>